<reference evidence="1 2" key="1">
    <citation type="submission" date="2024-07" db="EMBL/GenBank/DDBJ databases">
        <title>Section-level genome sequencing and comparative genomics of Aspergillus sections Usti and Cavernicolus.</title>
        <authorList>
            <consortium name="Lawrence Berkeley National Laboratory"/>
            <person name="Nybo J.L."/>
            <person name="Vesth T.C."/>
            <person name="Theobald S."/>
            <person name="Frisvad J.C."/>
            <person name="Larsen T.O."/>
            <person name="Kjaerboelling I."/>
            <person name="Rothschild-Mancinelli K."/>
            <person name="Lyhne E.K."/>
            <person name="Kogle M.E."/>
            <person name="Barry K."/>
            <person name="Clum A."/>
            <person name="Na H."/>
            <person name="Ledsgaard L."/>
            <person name="Lin J."/>
            <person name="Lipzen A."/>
            <person name="Kuo A."/>
            <person name="Riley R."/>
            <person name="Mondo S."/>
            <person name="Labutti K."/>
            <person name="Haridas S."/>
            <person name="Pangalinan J."/>
            <person name="Salamov A.A."/>
            <person name="Simmons B.A."/>
            <person name="Magnuson J.K."/>
            <person name="Chen J."/>
            <person name="Drula E."/>
            <person name="Henrissat B."/>
            <person name="Wiebenga A."/>
            <person name="Lubbers R.J."/>
            <person name="Gomes A.C."/>
            <person name="Makela M.R."/>
            <person name="Stajich J."/>
            <person name="Grigoriev I.V."/>
            <person name="Mortensen U.H."/>
            <person name="De Vries R.P."/>
            <person name="Baker S.E."/>
            <person name="Andersen M.R."/>
        </authorList>
    </citation>
    <scope>NUCLEOTIDE SEQUENCE [LARGE SCALE GENOMIC DNA]</scope>
    <source>
        <strain evidence="1 2">CBS 588.65</strain>
    </source>
</reference>
<evidence type="ECO:0000313" key="2">
    <source>
        <dbReference type="Proteomes" id="UP001610334"/>
    </source>
</evidence>
<dbReference type="EMBL" id="JBFXLT010000011">
    <property type="protein sequence ID" value="KAL2819192.1"/>
    <property type="molecule type" value="Genomic_DNA"/>
</dbReference>
<keyword evidence="2" id="KW-1185">Reference proteome</keyword>
<protein>
    <submittedName>
        <fullName evidence="1">Uncharacterized protein</fullName>
    </submittedName>
</protein>
<evidence type="ECO:0000313" key="1">
    <source>
        <dbReference type="EMBL" id="KAL2819192.1"/>
    </source>
</evidence>
<comment type="caution">
    <text evidence="1">The sequence shown here is derived from an EMBL/GenBank/DDBJ whole genome shotgun (WGS) entry which is preliminary data.</text>
</comment>
<organism evidence="1 2">
    <name type="scientific">Aspergillus granulosus</name>
    <dbReference type="NCBI Taxonomy" id="176169"/>
    <lineage>
        <taxon>Eukaryota</taxon>
        <taxon>Fungi</taxon>
        <taxon>Dikarya</taxon>
        <taxon>Ascomycota</taxon>
        <taxon>Pezizomycotina</taxon>
        <taxon>Eurotiomycetes</taxon>
        <taxon>Eurotiomycetidae</taxon>
        <taxon>Eurotiales</taxon>
        <taxon>Aspergillaceae</taxon>
        <taxon>Aspergillus</taxon>
        <taxon>Aspergillus subgen. Nidulantes</taxon>
    </lineage>
</organism>
<proteinExistence type="predicted"/>
<gene>
    <name evidence="1" type="ORF">BJX63DRAFT_382670</name>
</gene>
<name>A0ABR4HWU7_9EURO</name>
<dbReference type="Proteomes" id="UP001610334">
    <property type="component" value="Unassembled WGS sequence"/>
</dbReference>
<accession>A0ABR4HWU7</accession>
<sequence>MHTMMIEMTLFNETSCKSKWNKPECRLSSINFKWKLYVTFPTRRARSGLEMVCSSLCFPSEVNLGLVEWDLRVMFLLLYLSFILLHLRYDRRQFTDFSTLFLFSLECSLL</sequence>